<organism evidence="2">
    <name type="scientific">Desulfobacca acetoxidans</name>
    <dbReference type="NCBI Taxonomy" id="60893"/>
    <lineage>
        <taxon>Bacteria</taxon>
        <taxon>Pseudomonadati</taxon>
        <taxon>Thermodesulfobacteriota</taxon>
        <taxon>Desulfobaccia</taxon>
        <taxon>Desulfobaccales</taxon>
        <taxon>Desulfobaccaceae</taxon>
        <taxon>Desulfobacca</taxon>
    </lineage>
</organism>
<dbReference type="Pfam" id="PF10123">
    <property type="entry name" value="Mu-like_Pro"/>
    <property type="match status" value="1"/>
</dbReference>
<proteinExistence type="predicted"/>
<feature type="coiled-coil region" evidence="1">
    <location>
        <begin position="238"/>
        <end position="265"/>
    </location>
</feature>
<name>A0A7C5AK79_9BACT</name>
<dbReference type="EMBL" id="DTKJ01000007">
    <property type="protein sequence ID" value="HGZ10711.1"/>
    <property type="molecule type" value="Genomic_DNA"/>
</dbReference>
<sequence>MEMEKEVRLTLEMTELPEWLRLLPLGRVELVDGRPPFEVDAASLADLAEAFAARGTDLVIDYEHQSLKGVRAPAAGWIKELAVREDGLWARVEWTSQAREYLSRREYRYFSPVLRLDPKTRRPRELLNVALTNVPAIRNLTPLVAKWGGENQVGETGKQEPPLEMLSSEFPQTSLEETDPSETDAPTAEIKRRLGVEPESRDSRLWGQALEVMRHLFETLGLPADATAKEVQAGLEALKAGSSKLKALENEIGELKAEIAEAGIRQMVDDAVLAGKITPAQKSWAMAYCRRDLEGFKEFIAQAPKVVPVGERLNLEGETRRAGLGLTPEELALCQALNLSPEVYMEAKAVAAKAK</sequence>
<gene>
    <name evidence="2" type="ORF">ENW48_00655</name>
</gene>
<evidence type="ECO:0000256" key="1">
    <source>
        <dbReference type="SAM" id="Coils"/>
    </source>
</evidence>
<dbReference type="InterPro" id="IPR012106">
    <property type="entry name" value="Phage_Mu_Gp1"/>
</dbReference>
<evidence type="ECO:0000313" key="2">
    <source>
        <dbReference type="EMBL" id="HGZ10711.1"/>
    </source>
</evidence>
<protein>
    <recommendedName>
        <fullName evidence="3">Mu-like prophage I protein</fullName>
    </recommendedName>
</protein>
<dbReference type="PIRSF" id="PIRSF016624">
    <property type="entry name" value="Mu_prophg_I"/>
    <property type="match status" value="1"/>
</dbReference>
<dbReference type="AlphaFoldDB" id="A0A7C5AK79"/>
<evidence type="ECO:0008006" key="3">
    <source>
        <dbReference type="Google" id="ProtNLM"/>
    </source>
</evidence>
<accession>A0A7C5AK79</accession>
<reference evidence="2" key="1">
    <citation type="journal article" date="2020" name="mSystems">
        <title>Genome- and Community-Level Interaction Insights into Carbon Utilization and Element Cycling Functions of Hydrothermarchaeota in Hydrothermal Sediment.</title>
        <authorList>
            <person name="Zhou Z."/>
            <person name="Liu Y."/>
            <person name="Xu W."/>
            <person name="Pan J."/>
            <person name="Luo Z.H."/>
            <person name="Li M."/>
        </authorList>
    </citation>
    <scope>NUCLEOTIDE SEQUENCE [LARGE SCALE GENOMIC DNA]</scope>
    <source>
        <strain evidence="2">SpSt-853</strain>
    </source>
</reference>
<comment type="caution">
    <text evidence="2">The sequence shown here is derived from an EMBL/GenBank/DDBJ whole genome shotgun (WGS) entry which is preliminary data.</text>
</comment>
<keyword evidence="1" id="KW-0175">Coiled coil</keyword>